<dbReference type="EMBL" id="ABEU02000024">
    <property type="status" value="NOT_ANNOTATED_CDS"/>
    <property type="molecule type" value="Genomic_DNA"/>
</dbReference>
<evidence type="ECO:0000256" key="1">
    <source>
        <dbReference type="ARBA" id="ARBA00001273"/>
    </source>
</evidence>
<keyword evidence="9" id="KW-0732">Signal</keyword>
<dbReference type="GO" id="GO:0005829">
    <property type="term" value="C:cytosol"/>
    <property type="evidence" value="ECO:0000318"/>
    <property type="project" value="GO_Central"/>
</dbReference>
<evidence type="ECO:0000259" key="10">
    <source>
        <dbReference type="Pfam" id="PF00316"/>
    </source>
</evidence>
<dbReference type="GO" id="GO:0005737">
    <property type="term" value="C:cytoplasm"/>
    <property type="evidence" value="ECO:0000318"/>
    <property type="project" value="GO_Central"/>
</dbReference>
<dbReference type="EnsemblPlants" id="Pp3c24_11070V3.4">
    <property type="protein sequence ID" value="Pp3c24_11070V3.4"/>
    <property type="gene ID" value="Pp3c24_11070"/>
</dbReference>
<dbReference type="EC" id="3.1.3.11" evidence="3"/>
<dbReference type="GO" id="GO:0006000">
    <property type="term" value="P:fructose metabolic process"/>
    <property type="evidence" value="ECO:0000318"/>
    <property type="project" value="GO_Central"/>
</dbReference>
<dbReference type="PIRSF" id="PIRSF500210">
    <property type="entry name" value="FBPtase"/>
    <property type="match status" value="1"/>
</dbReference>
<proteinExistence type="inferred from homology"/>
<dbReference type="RefSeq" id="XP_024363384.1">
    <property type="nucleotide sequence ID" value="XM_024507616.2"/>
</dbReference>
<dbReference type="GeneID" id="112276369"/>
<evidence type="ECO:0000256" key="2">
    <source>
        <dbReference type="ARBA" id="ARBA00010941"/>
    </source>
</evidence>
<dbReference type="InterPro" id="IPR028343">
    <property type="entry name" value="FBPtase"/>
</dbReference>
<keyword evidence="4 7" id="KW-0378">Hydrolase</keyword>
<evidence type="ECO:0000256" key="5">
    <source>
        <dbReference type="ARBA" id="ARBA00023277"/>
    </source>
</evidence>
<dbReference type="GO" id="GO:0006094">
    <property type="term" value="P:gluconeogenesis"/>
    <property type="evidence" value="ECO:0000318"/>
    <property type="project" value="GO_Central"/>
</dbReference>
<dbReference type="InterPro" id="IPR033391">
    <property type="entry name" value="FBPase_N"/>
</dbReference>
<evidence type="ECO:0000256" key="7">
    <source>
        <dbReference type="RuleBase" id="RU000508"/>
    </source>
</evidence>
<organism evidence="12 13">
    <name type="scientific">Physcomitrium patens</name>
    <name type="common">Spreading-leaved earth moss</name>
    <name type="synonym">Physcomitrella patens</name>
    <dbReference type="NCBI Taxonomy" id="3218"/>
    <lineage>
        <taxon>Eukaryota</taxon>
        <taxon>Viridiplantae</taxon>
        <taxon>Streptophyta</taxon>
        <taxon>Embryophyta</taxon>
        <taxon>Bryophyta</taxon>
        <taxon>Bryophytina</taxon>
        <taxon>Bryopsida</taxon>
        <taxon>Funariidae</taxon>
        <taxon>Funariales</taxon>
        <taxon>Funariaceae</taxon>
        <taxon>Physcomitrium</taxon>
    </lineage>
</organism>
<dbReference type="SUPFAM" id="SSF56655">
    <property type="entry name" value="Carbohydrate phosphatase"/>
    <property type="match status" value="1"/>
</dbReference>
<dbReference type="GO" id="GO:0006002">
    <property type="term" value="P:fructose 6-phosphate metabolic process"/>
    <property type="evidence" value="ECO:0000318"/>
    <property type="project" value="GO_Central"/>
</dbReference>
<feature type="signal peptide" evidence="9">
    <location>
        <begin position="1"/>
        <end position="18"/>
    </location>
</feature>
<dbReference type="CDD" id="cd00354">
    <property type="entry name" value="FBPase"/>
    <property type="match status" value="1"/>
</dbReference>
<reference evidence="12 13" key="2">
    <citation type="journal article" date="2018" name="Plant J.">
        <title>The Physcomitrella patens chromosome-scale assembly reveals moss genome structure and evolution.</title>
        <authorList>
            <person name="Lang D."/>
            <person name="Ullrich K.K."/>
            <person name="Murat F."/>
            <person name="Fuchs J."/>
            <person name="Jenkins J."/>
            <person name="Haas F.B."/>
            <person name="Piednoel M."/>
            <person name="Gundlach H."/>
            <person name="Van Bel M."/>
            <person name="Meyberg R."/>
            <person name="Vives C."/>
            <person name="Morata J."/>
            <person name="Symeonidi A."/>
            <person name="Hiss M."/>
            <person name="Muchero W."/>
            <person name="Kamisugi Y."/>
            <person name="Saleh O."/>
            <person name="Blanc G."/>
            <person name="Decker E.L."/>
            <person name="van Gessel N."/>
            <person name="Grimwood J."/>
            <person name="Hayes R.D."/>
            <person name="Graham S.W."/>
            <person name="Gunter L.E."/>
            <person name="McDaniel S.F."/>
            <person name="Hoernstein S.N.W."/>
            <person name="Larsson A."/>
            <person name="Li F.W."/>
            <person name="Perroud P.F."/>
            <person name="Phillips J."/>
            <person name="Ranjan P."/>
            <person name="Rokshar D.S."/>
            <person name="Rothfels C.J."/>
            <person name="Schneider L."/>
            <person name="Shu S."/>
            <person name="Stevenson D.W."/>
            <person name="Thummler F."/>
            <person name="Tillich M."/>
            <person name="Villarreal Aguilar J.C."/>
            <person name="Widiez T."/>
            <person name="Wong G.K."/>
            <person name="Wymore A."/>
            <person name="Zhang Y."/>
            <person name="Zimmer A.D."/>
            <person name="Quatrano R.S."/>
            <person name="Mayer K.F.X."/>
            <person name="Goodstein D."/>
            <person name="Casacuberta J.M."/>
            <person name="Vandepoele K."/>
            <person name="Reski R."/>
            <person name="Cuming A.C."/>
            <person name="Tuskan G.A."/>
            <person name="Maumus F."/>
            <person name="Salse J."/>
            <person name="Schmutz J."/>
            <person name="Rensing S.A."/>
        </authorList>
    </citation>
    <scope>NUCLEOTIDE SEQUENCE [LARGE SCALE GENOMIC DNA]</scope>
    <source>
        <strain evidence="12 13">cv. Gransden 2004</strain>
    </source>
</reference>
<accession>A0A7I4CJ37</accession>
<comment type="catalytic activity">
    <reaction evidence="1">
        <text>beta-D-fructose 1,6-bisphosphate + H2O = beta-D-fructose 6-phosphate + phosphate</text>
        <dbReference type="Rhea" id="RHEA:11064"/>
        <dbReference type="ChEBI" id="CHEBI:15377"/>
        <dbReference type="ChEBI" id="CHEBI:32966"/>
        <dbReference type="ChEBI" id="CHEBI:43474"/>
        <dbReference type="ChEBI" id="CHEBI:57634"/>
        <dbReference type="EC" id="3.1.3.11"/>
    </reaction>
</comment>
<evidence type="ECO:0000256" key="9">
    <source>
        <dbReference type="SAM" id="SignalP"/>
    </source>
</evidence>
<dbReference type="PRINTS" id="PR00115">
    <property type="entry name" value="F16BPHPHTASE"/>
</dbReference>
<dbReference type="Pfam" id="PF18913">
    <property type="entry name" value="FBPase_C"/>
    <property type="match status" value="1"/>
</dbReference>
<evidence type="ECO:0000256" key="3">
    <source>
        <dbReference type="ARBA" id="ARBA00013093"/>
    </source>
</evidence>
<dbReference type="InterPro" id="IPR000146">
    <property type="entry name" value="FBPase_class-1"/>
</dbReference>
<dbReference type="HAMAP" id="MF_01855">
    <property type="entry name" value="FBPase_class1"/>
    <property type="match status" value="1"/>
</dbReference>
<keyword evidence="5 7" id="KW-0119">Carbohydrate metabolism</keyword>
<feature type="compositionally biased region" description="Pro residues" evidence="8">
    <location>
        <begin position="71"/>
        <end position="91"/>
    </location>
</feature>
<dbReference type="Gramene" id="Pp3c24_11070V3.3">
    <property type="protein sequence ID" value="Pp3c24_11070V3.3"/>
    <property type="gene ID" value="Pp3c24_11070"/>
</dbReference>
<feature type="domain" description="Fructose-1-6-bisphosphatase class 1 C-terminal" evidence="11">
    <location>
        <begin position="333"/>
        <end position="456"/>
    </location>
</feature>
<feature type="chain" id="PRO_5043238851" description="fructose-bisphosphatase" evidence="9">
    <location>
        <begin position="19"/>
        <end position="476"/>
    </location>
</feature>
<reference evidence="12 13" key="1">
    <citation type="journal article" date="2008" name="Science">
        <title>The Physcomitrella genome reveals evolutionary insights into the conquest of land by plants.</title>
        <authorList>
            <person name="Rensing S."/>
            <person name="Lang D."/>
            <person name="Zimmer A."/>
            <person name="Terry A."/>
            <person name="Salamov A."/>
            <person name="Shapiro H."/>
            <person name="Nishiyama T."/>
            <person name="Perroud P.-F."/>
            <person name="Lindquist E."/>
            <person name="Kamisugi Y."/>
            <person name="Tanahashi T."/>
            <person name="Sakakibara K."/>
            <person name="Fujita T."/>
            <person name="Oishi K."/>
            <person name="Shin-I T."/>
            <person name="Kuroki Y."/>
            <person name="Toyoda A."/>
            <person name="Suzuki Y."/>
            <person name="Hashimoto A."/>
            <person name="Yamaguchi K."/>
            <person name="Sugano A."/>
            <person name="Kohara Y."/>
            <person name="Fujiyama A."/>
            <person name="Anterola A."/>
            <person name="Aoki S."/>
            <person name="Ashton N."/>
            <person name="Barbazuk W.B."/>
            <person name="Barker E."/>
            <person name="Bennetzen J."/>
            <person name="Bezanilla M."/>
            <person name="Blankenship R."/>
            <person name="Cho S.H."/>
            <person name="Dutcher S."/>
            <person name="Estelle M."/>
            <person name="Fawcett J.A."/>
            <person name="Gundlach H."/>
            <person name="Hanada K."/>
            <person name="Heyl A."/>
            <person name="Hicks K.A."/>
            <person name="Hugh J."/>
            <person name="Lohr M."/>
            <person name="Mayer K."/>
            <person name="Melkozernov A."/>
            <person name="Murata T."/>
            <person name="Nelson D."/>
            <person name="Pils B."/>
            <person name="Prigge M."/>
            <person name="Reiss B."/>
            <person name="Renner T."/>
            <person name="Rombauts S."/>
            <person name="Rushton P."/>
            <person name="Sanderfoot A."/>
            <person name="Schween G."/>
            <person name="Shiu S.-H."/>
            <person name="Stueber K."/>
            <person name="Theodoulou F.L."/>
            <person name="Tu H."/>
            <person name="Van de Peer Y."/>
            <person name="Verrier P.J."/>
            <person name="Waters E."/>
            <person name="Wood A."/>
            <person name="Yang L."/>
            <person name="Cove D."/>
            <person name="Cuming A."/>
            <person name="Hasebe M."/>
            <person name="Lucas S."/>
            <person name="Mishler D.B."/>
            <person name="Reski R."/>
            <person name="Grigoriev I."/>
            <person name="Quatrano R.S."/>
            <person name="Boore J.L."/>
        </authorList>
    </citation>
    <scope>NUCLEOTIDE SEQUENCE [LARGE SCALE GENOMIC DNA]</scope>
    <source>
        <strain evidence="12 13">cv. Gransden 2004</strain>
    </source>
</reference>
<dbReference type="AlphaFoldDB" id="A0A7I4CJ37"/>
<dbReference type="EnsemblPlants" id="Pp3c24_11070V3.2">
    <property type="protein sequence ID" value="Pp3c24_11070V3.2"/>
    <property type="gene ID" value="Pp3c24_11070"/>
</dbReference>
<evidence type="ECO:0000256" key="8">
    <source>
        <dbReference type="SAM" id="MobiDB-lite"/>
    </source>
</evidence>
<dbReference type="InterPro" id="IPR044015">
    <property type="entry name" value="FBPase_C_dom"/>
</dbReference>
<dbReference type="OrthoDB" id="1927151at2759"/>
<sequence length="476" mass="53540">MNVYLFLFLLCFAPLASHRYGLMKSVTTLYESSDPREPPSPPPPPARSLLYRSVTYLRKIIFQKPPKLNRKPPPPPPPSPDYSRFAPPPVVKAPHTPSPVSRWFRRSASARDRRASLQRTYYQRAPPLSSYTAARNAEGVITMMSFLGTEGSNADVDMVVLMAHIQAACKHIAAILSSPRELQYNYEPYFEGGKRDDSRSLKSISNYIFQLALRNSGKVAAISSEEDEAPIWFGDGPYIVVFDSLDGFEDFDELTPTSTMFSIYHRIHEADHLLLEQKATINVMQRGDRLVAAGYTIYSSSTMMCFSLRTGLHGFTLDHDVGEFVLTHPDIQIPERGNVYSVDDGRYFDWPPGLRHYVDNIRQGQGQSSQRYSARHVSSLVADLHRTILFGGIVMNPRTQLHLIHEANAVSFLVENGGGQAIDGRRRILEIQPTHLHQRMPLFLGSSADVSELEAYGDIQEVFDPNSESDDDGYLD</sequence>
<feature type="domain" description="Fructose-1-6-bisphosphatase class I N-terminal" evidence="10">
    <location>
        <begin position="152"/>
        <end position="329"/>
    </location>
</feature>
<dbReference type="PIRSF" id="PIRSF000904">
    <property type="entry name" value="FBPtase_SBPase"/>
    <property type="match status" value="1"/>
</dbReference>
<dbReference type="FunFam" id="3.40.190.80:FF:000009">
    <property type="entry name" value="Fructose-1,6-bisphosphatase, chloroplastic"/>
    <property type="match status" value="1"/>
</dbReference>
<gene>
    <name evidence="12" type="primary">LOC112276369</name>
</gene>
<protein>
    <recommendedName>
        <fullName evidence="3">fructose-bisphosphatase</fullName>
        <ecNumber evidence="3">3.1.3.11</ecNumber>
    </recommendedName>
    <alternativeName>
        <fullName evidence="6">D-fructose-1,6-bisphosphate 1-phosphohydrolase</fullName>
    </alternativeName>
</protein>
<name>A0A7I4CJ37_PHYPA</name>
<evidence type="ECO:0000313" key="13">
    <source>
        <dbReference type="Proteomes" id="UP000006727"/>
    </source>
</evidence>
<dbReference type="Gramene" id="Pp3c24_11070V3.5">
    <property type="protein sequence ID" value="Pp3c24_11070V3.5"/>
    <property type="gene ID" value="Pp3c24_11070"/>
</dbReference>
<dbReference type="PANTHER" id="PTHR11556:SF12">
    <property type="entry name" value="FRUCTOSE-BISPHOSPHATASE"/>
    <property type="match status" value="1"/>
</dbReference>
<dbReference type="GO" id="GO:0030388">
    <property type="term" value="P:fructose 1,6-bisphosphate metabolic process"/>
    <property type="evidence" value="ECO:0000318"/>
    <property type="project" value="GO_Central"/>
</dbReference>
<evidence type="ECO:0000313" key="12">
    <source>
        <dbReference type="EnsemblPlants" id="Pp3c24_11070V3.3"/>
    </source>
</evidence>
<comment type="similarity">
    <text evidence="2 7">Belongs to the FBPase class 1 family.</text>
</comment>
<dbReference type="EnsemblPlants" id="Pp3c24_11070V3.5">
    <property type="protein sequence ID" value="Pp3c24_11070V3.5"/>
    <property type="gene ID" value="Pp3c24_11070"/>
</dbReference>
<keyword evidence="13" id="KW-1185">Reference proteome</keyword>
<dbReference type="EnsemblPlants" id="Pp3c24_11070V3.3">
    <property type="protein sequence ID" value="Pp3c24_11070V3.3"/>
    <property type="gene ID" value="Pp3c24_11070"/>
</dbReference>
<feature type="region of interest" description="Disordered" evidence="8">
    <location>
        <begin position="65"/>
        <end position="98"/>
    </location>
</feature>
<dbReference type="Gene3D" id="3.40.190.80">
    <property type="match status" value="1"/>
</dbReference>
<evidence type="ECO:0000256" key="6">
    <source>
        <dbReference type="ARBA" id="ARBA00032973"/>
    </source>
</evidence>
<reference evidence="12" key="3">
    <citation type="submission" date="2020-12" db="UniProtKB">
        <authorList>
            <consortium name="EnsemblPlants"/>
        </authorList>
    </citation>
    <scope>IDENTIFICATION</scope>
</reference>
<evidence type="ECO:0000256" key="4">
    <source>
        <dbReference type="ARBA" id="ARBA00022801"/>
    </source>
</evidence>
<dbReference type="Gramene" id="Pp3c24_11070V3.2">
    <property type="protein sequence ID" value="Pp3c24_11070V3.2"/>
    <property type="gene ID" value="Pp3c24_11070"/>
</dbReference>
<dbReference type="Proteomes" id="UP000006727">
    <property type="component" value="Chromosome 24"/>
</dbReference>
<evidence type="ECO:0000259" key="11">
    <source>
        <dbReference type="Pfam" id="PF18913"/>
    </source>
</evidence>
<dbReference type="Gramene" id="Pp3c24_11070V3.4">
    <property type="protein sequence ID" value="Pp3c24_11070V3.4"/>
    <property type="gene ID" value="Pp3c24_11070"/>
</dbReference>
<dbReference type="Pfam" id="PF00316">
    <property type="entry name" value="FBPase"/>
    <property type="match status" value="1"/>
</dbReference>
<dbReference type="Gene3D" id="3.30.540.10">
    <property type="entry name" value="Fructose-1,6-Bisphosphatase, subunit A, domain 1"/>
    <property type="match status" value="1"/>
</dbReference>
<dbReference type="GO" id="GO:0042132">
    <property type="term" value="F:fructose 1,6-bisphosphate 1-phosphatase activity"/>
    <property type="evidence" value="ECO:0000318"/>
    <property type="project" value="GO_Central"/>
</dbReference>
<dbReference type="PANTHER" id="PTHR11556">
    <property type="entry name" value="FRUCTOSE-1,6-BISPHOSPHATASE-RELATED"/>
    <property type="match status" value="1"/>
</dbReference>
<dbReference type="KEGG" id="ppp:112276369"/>